<evidence type="ECO:0000256" key="7">
    <source>
        <dbReference type="ARBA" id="ARBA00023136"/>
    </source>
</evidence>
<dbReference type="Proteomes" id="UP000001887">
    <property type="component" value="Chromosome"/>
</dbReference>
<feature type="transmembrane region" description="Helical" evidence="8">
    <location>
        <begin position="205"/>
        <end position="227"/>
    </location>
</feature>
<evidence type="ECO:0000256" key="5">
    <source>
        <dbReference type="ARBA" id="ARBA00022692"/>
    </source>
</evidence>
<organism evidence="9 10">
    <name type="scientific">Pirellula staleyi (strain ATCC 27377 / DSM 6068 / ICPB 4128)</name>
    <name type="common">Pirella staleyi</name>
    <dbReference type="NCBI Taxonomy" id="530564"/>
    <lineage>
        <taxon>Bacteria</taxon>
        <taxon>Pseudomonadati</taxon>
        <taxon>Planctomycetota</taxon>
        <taxon>Planctomycetia</taxon>
        <taxon>Pirellulales</taxon>
        <taxon>Pirellulaceae</taxon>
        <taxon>Pirellula</taxon>
    </lineage>
</organism>
<dbReference type="GO" id="GO:0005886">
    <property type="term" value="C:plasma membrane"/>
    <property type="evidence" value="ECO:0007669"/>
    <property type="project" value="UniProtKB-SubCell"/>
</dbReference>
<sequence length="274" mass="29031" precursor="true">MPDDIPSFAILAAILLVGSVLQGMIGFASALLGTPLFLLAGVTLPQAVAINLIASTVQNVTAAWKMRREIDFRGARRPALLRLVTLPLGALCLYLVGKSTSQTASIMVGLIVLTVLVVQTAVRVKPRDHWHAGWEFLTFLSSGFLLGLCGMGGPPVVLWVLAHRWEAQRSKAFLFFIFASGMLPQAICLALFFGWPIIEAMGVGLLGIPILLLGTLMGLKLGALIPAHVVRPLSTLVLAAVAISAIAWPLSSMLGQPAKSKVSQPATSNLGEPK</sequence>
<dbReference type="PANTHER" id="PTHR30269:SF37">
    <property type="entry name" value="MEMBRANE TRANSPORTER PROTEIN"/>
    <property type="match status" value="1"/>
</dbReference>
<evidence type="ECO:0000313" key="9">
    <source>
        <dbReference type="EMBL" id="ADB16227.1"/>
    </source>
</evidence>
<evidence type="ECO:0000256" key="2">
    <source>
        <dbReference type="ARBA" id="ARBA00009142"/>
    </source>
</evidence>
<keyword evidence="10" id="KW-1185">Reference proteome</keyword>
<protein>
    <recommendedName>
        <fullName evidence="8">Probable membrane transporter protein</fullName>
    </recommendedName>
</protein>
<name>D2QXP2_PIRSD</name>
<dbReference type="InterPro" id="IPR002781">
    <property type="entry name" value="TM_pro_TauE-like"/>
</dbReference>
<proteinExistence type="inferred from homology"/>
<evidence type="ECO:0000256" key="6">
    <source>
        <dbReference type="ARBA" id="ARBA00022989"/>
    </source>
</evidence>
<feature type="transmembrane region" description="Helical" evidence="8">
    <location>
        <begin position="103"/>
        <end position="124"/>
    </location>
</feature>
<evidence type="ECO:0000256" key="1">
    <source>
        <dbReference type="ARBA" id="ARBA00004651"/>
    </source>
</evidence>
<comment type="similarity">
    <text evidence="2 8">Belongs to the 4-toluene sulfonate uptake permease (TSUP) (TC 2.A.102) family.</text>
</comment>
<keyword evidence="4 8" id="KW-1003">Cell membrane</keyword>
<feature type="transmembrane region" description="Helical" evidence="8">
    <location>
        <begin position="136"/>
        <end position="161"/>
    </location>
</feature>
<dbReference type="Pfam" id="PF01925">
    <property type="entry name" value="TauE"/>
    <property type="match status" value="1"/>
</dbReference>
<gene>
    <name evidence="9" type="ordered locus">Psta_1552</name>
</gene>
<feature type="transmembrane region" description="Helical" evidence="8">
    <location>
        <begin position="36"/>
        <end position="58"/>
    </location>
</feature>
<feature type="transmembrane region" description="Helical" evidence="8">
    <location>
        <begin position="7"/>
        <end position="30"/>
    </location>
</feature>
<keyword evidence="5 8" id="KW-0812">Transmembrane</keyword>
<comment type="subcellular location">
    <subcellularLocation>
        <location evidence="1 8">Cell membrane</location>
        <topology evidence="1 8">Multi-pass membrane protein</topology>
    </subcellularLocation>
</comment>
<keyword evidence="7 8" id="KW-0472">Membrane</keyword>
<accession>D2QXP2</accession>
<dbReference type="STRING" id="530564.Psta_1552"/>
<dbReference type="HOGENOM" id="CLU_054750_5_2_0"/>
<feature type="transmembrane region" description="Helical" evidence="8">
    <location>
        <begin position="233"/>
        <end position="251"/>
    </location>
</feature>
<dbReference type="EMBL" id="CP001848">
    <property type="protein sequence ID" value="ADB16227.1"/>
    <property type="molecule type" value="Genomic_DNA"/>
</dbReference>
<keyword evidence="3" id="KW-0813">Transport</keyword>
<dbReference type="InterPro" id="IPR052017">
    <property type="entry name" value="TSUP"/>
</dbReference>
<evidence type="ECO:0000256" key="4">
    <source>
        <dbReference type="ARBA" id="ARBA00022475"/>
    </source>
</evidence>
<evidence type="ECO:0000256" key="3">
    <source>
        <dbReference type="ARBA" id="ARBA00022448"/>
    </source>
</evidence>
<keyword evidence="6 8" id="KW-1133">Transmembrane helix</keyword>
<evidence type="ECO:0000313" key="10">
    <source>
        <dbReference type="Proteomes" id="UP000001887"/>
    </source>
</evidence>
<dbReference type="OrthoDB" id="8478406at2"/>
<dbReference type="eggNOG" id="COG0730">
    <property type="taxonomic scope" value="Bacteria"/>
</dbReference>
<dbReference type="KEGG" id="psl:Psta_1552"/>
<evidence type="ECO:0000256" key="8">
    <source>
        <dbReference type="RuleBase" id="RU363041"/>
    </source>
</evidence>
<reference evidence="9 10" key="1">
    <citation type="journal article" date="2009" name="Stand. Genomic Sci.">
        <title>Complete genome sequence of Pirellula staleyi type strain (ATCC 27377).</title>
        <authorList>
            <person name="Clum A."/>
            <person name="Tindall B.J."/>
            <person name="Sikorski J."/>
            <person name="Ivanova N."/>
            <person name="Mavrommatis K."/>
            <person name="Lucas S."/>
            <person name="Glavina del Rio T."/>
            <person name="Nolan M."/>
            <person name="Chen F."/>
            <person name="Tice H."/>
            <person name="Pitluck S."/>
            <person name="Cheng J.F."/>
            <person name="Chertkov O."/>
            <person name="Brettin T."/>
            <person name="Han C."/>
            <person name="Detter J.C."/>
            <person name="Kuske C."/>
            <person name="Bruce D."/>
            <person name="Goodwin L."/>
            <person name="Ovchinikova G."/>
            <person name="Pati A."/>
            <person name="Mikhailova N."/>
            <person name="Chen A."/>
            <person name="Palaniappan K."/>
            <person name="Land M."/>
            <person name="Hauser L."/>
            <person name="Chang Y.J."/>
            <person name="Jeffries C.D."/>
            <person name="Chain P."/>
            <person name="Rohde M."/>
            <person name="Goker M."/>
            <person name="Bristow J."/>
            <person name="Eisen J.A."/>
            <person name="Markowitz V."/>
            <person name="Hugenholtz P."/>
            <person name="Kyrpides N.C."/>
            <person name="Klenk H.P."/>
            <person name="Lapidus A."/>
        </authorList>
    </citation>
    <scope>NUCLEOTIDE SEQUENCE [LARGE SCALE GENOMIC DNA]</scope>
    <source>
        <strain evidence="10">ATCC 27377 / DSM 6068 / ICPB 4128</strain>
    </source>
</reference>
<dbReference type="AlphaFoldDB" id="D2QXP2"/>
<feature type="transmembrane region" description="Helical" evidence="8">
    <location>
        <begin position="173"/>
        <end position="193"/>
    </location>
</feature>
<dbReference type="PANTHER" id="PTHR30269">
    <property type="entry name" value="TRANSMEMBRANE PROTEIN YFCA"/>
    <property type="match status" value="1"/>
</dbReference>
<feature type="transmembrane region" description="Helical" evidence="8">
    <location>
        <begin position="79"/>
        <end position="97"/>
    </location>
</feature>